<dbReference type="GO" id="GO:0016985">
    <property type="term" value="F:mannan endo-1,4-beta-mannosidase activity"/>
    <property type="evidence" value="ECO:0007669"/>
    <property type="project" value="InterPro"/>
</dbReference>
<comment type="similarity">
    <text evidence="1">Belongs to the glycosyl hydrolase 26 family.</text>
</comment>
<dbReference type="InterPro" id="IPR000805">
    <property type="entry name" value="Glyco_hydro_26"/>
</dbReference>
<dbReference type="PANTHER" id="PTHR40079">
    <property type="entry name" value="MANNAN ENDO-1,4-BETA-MANNOSIDASE E-RELATED"/>
    <property type="match status" value="1"/>
</dbReference>
<evidence type="ECO:0000313" key="6">
    <source>
        <dbReference type="Proteomes" id="UP001347796"/>
    </source>
</evidence>
<dbReference type="AlphaFoldDB" id="A0AAN8JIC0"/>
<dbReference type="Proteomes" id="UP001347796">
    <property type="component" value="Unassembled WGS sequence"/>
</dbReference>
<dbReference type="GO" id="GO:0006080">
    <property type="term" value="P:substituted mannan metabolic process"/>
    <property type="evidence" value="ECO:0007669"/>
    <property type="project" value="InterPro"/>
</dbReference>
<evidence type="ECO:0000313" key="5">
    <source>
        <dbReference type="EMBL" id="KAK6177520.1"/>
    </source>
</evidence>
<protein>
    <recommendedName>
        <fullName evidence="4">GH26 domain-containing protein</fullName>
    </recommendedName>
</protein>
<organism evidence="5 6">
    <name type="scientific">Patella caerulea</name>
    <name type="common">Rayed Mediterranean limpet</name>
    <dbReference type="NCBI Taxonomy" id="87958"/>
    <lineage>
        <taxon>Eukaryota</taxon>
        <taxon>Metazoa</taxon>
        <taxon>Spiralia</taxon>
        <taxon>Lophotrochozoa</taxon>
        <taxon>Mollusca</taxon>
        <taxon>Gastropoda</taxon>
        <taxon>Patellogastropoda</taxon>
        <taxon>Patelloidea</taxon>
        <taxon>Patellidae</taxon>
        <taxon>Patella</taxon>
    </lineage>
</organism>
<dbReference type="InterPro" id="IPR022790">
    <property type="entry name" value="GH26_dom"/>
</dbReference>
<sequence>MLFQRLKSFAKDESKVLFGQQEHTWLGAQGGTSPYLTWGLDHDGAKGWIYGDGQARDHSPDDLCDAKGITGSYPAILGVDMFDMDYKNNVTSHWLGRRAYERGEVITVSMHHTNPITGHNAWIGGDNGDTLHVVRRILPGGDHHDKLNAILDKLAVWAHSFTDSKGKPIPAIFRYLHELNGGWFWWGLHNKAQNTEQDLIELYRYMVKYLRDQKGVHNFLYAYSPDKFSDKTDYLKTYPGDEYVDVLGMDWYYMSSSDKKTTFHRTVKDVVEMAESRGKIPAITETGYSNNGITKMHSFWNDDILDVLKWESTTKRVAYIHTWSNHCLGNGKCELWVPYKGHPSEWDFVNKFYKDPMTVFSSQLPDMYH</sequence>
<name>A0AAN8JIC0_PATCE</name>
<evidence type="ECO:0000259" key="4">
    <source>
        <dbReference type="PROSITE" id="PS51764"/>
    </source>
</evidence>
<evidence type="ECO:0000256" key="3">
    <source>
        <dbReference type="ARBA" id="ARBA00023295"/>
    </source>
</evidence>
<comment type="caution">
    <text evidence="5">The sequence shown here is derived from an EMBL/GenBank/DDBJ whole genome shotgun (WGS) entry which is preliminary data.</text>
</comment>
<evidence type="ECO:0000256" key="2">
    <source>
        <dbReference type="ARBA" id="ARBA00022801"/>
    </source>
</evidence>
<feature type="domain" description="GH26" evidence="4">
    <location>
        <begin position="1"/>
        <end position="362"/>
    </location>
</feature>
<gene>
    <name evidence="5" type="ORF">SNE40_015606</name>
</gene>
<proteinExistence type="inferred from homology"/>
<keyword evidence="6" id="KW-1185">Reference proteome</keyword>
<keyword evidence="3" id="KW-0326">Glycosidase</keyword>
<dbReference type="Pfam" id="PF02156">
    <property type="entry name" value="Glyco_hydro_26"/>
    <property type="match status" value="1"/>
</dbReference>
<reference evidence="5 6" key="1">
    <citation type="submission" date="2024-01" db="EMBL/GenBank/DDBJ databases">
        <title>The genome of the rayed Mediterranean limpet Patella caerulea (Linnaeus, 1758).</title>
        <authorList>
            <person name="Anh-Thu Weber A."/>
            <person name="Halstead-Nussloch G."/>
        </authorList>
    </citation>
    <scope>NUCLEOTIDE SEQUENCE [LARGE SCALE GENOMIC DNA]</scope>
    <source>
        <strain evidence="5">AATW-2023a</strain>
        <tissue evidence="5">Whole specimen</tissue>
    </source>
</reference>
<dbReference type="EMBL" id="JAZGQO010000010">
    <property type="protein sequence ID" value="KAK6177520.1"/>
    <property type="molecule type" value="Genomic_DNA"/>
</dbReference>
<accession>A0AAN8JIC0</accession>
<dbReference type="PRINTS" id="PR00739">
    <property type="entry name" value="GLHYDRLASE26"/>
</dbReference>
<dbReference type="PANTHER" id="PTHR40079:SF4">
    <property type="entry name" value="GH26 DOMAIN-CONTAINING PROTEIN-RELATED"/>
    <property type="match status" value="1"/>
</dbReference>
<dbReference type="PROSITE" id="PS51764">
    <property type="entry name" value="GH26"/>
    <property type="match status" value="1"/>
</dbReference>
<keyword evidence="2" id="KW-0378">Hydrolase</keyword>
<dbReference type="InterPro" id="IPR017853">
    <property type="entry name" value="GH"/>
</dbReference>
<evidence type="ECO:0000256" key="1">
    <source>
        <dbReference type="ARBA" id="ARBA00007754"/>
    </source>
</evidence>
<dbReference type="SUPFAM" id="SSF51445">
    <property type="entry name" value="(Trans)glycosidases"/>
    <property type="match status" value="1"/>
</dbReference>
<dbReference type="Gene3D" id="3.20.20.80">
    <property type="entry name" value="Glycosidases"/>
    <property type="match status" value="1"/>
</dbReference>